<evidence type="ECO:0000313" key="3">
    <source>
        <dbReference type="EMBL" id="KAG2389369.1"/>
    </source>
</evidence>
<feature type="compositionally biased region" description="Polar residues" evidence="1">
    <location>
        <begin position="43"/>
        <end position="53"/>
    </location>
</feature>
<evidence type="ECO:0000256" key="2">
    <source>
        <dbReference type="SAM" id="Phobius"/>
    </source>
</evidence>
<keyword evidence="2" id="KW-0812">Transmembrane</keyword>
<dbReference type="AlphaFoldDB" id="A0AA88H0M5"/>
<sequence length="172" mass="19168">MSNYQTTSATPFKQEQPTTEQNPNMTSPPPTSATPYVQPPQSQPIYYSNNMGVPQQQPMYQGQQPFYNAQPVIYTQPSTVPTSHYNNNTTTVTSASTTLLGTPLELEDEKNAKLYLIIGLFLGIMWLICFVRYRRSSSARARSYANVSGALFFLQFFLSIAFAVSLSIAITV</sequence>
<dbReference type="Proteomes" id="UP000816034">
    <property type="component" value="Unassembled WGS sequence"/>
</dbReference>
<dbReference type="PANTHER" id="PTHR34078:SF3">
    <property type="entry name" value="TRANSMEMBRANE PROTEIN"/>
    <property type="match status" value="1"/>
</dbReference>
<evidence type="ECO:0000256" key="1">
    <source>
        <dbReference type="SAM" id="MobiDB-lite"/>
    </source>
</evidence>
<organism evidence="3 4">
    <name type="scientific">Naegleria lovaniensis</name>
    <name type="common">Amoeba</name>
    <dbReference type="NCBI Taxonomy" id="51637"/>
    <lineage>
        <taxon>Eukaryota</taxon>
        <taxon>Discoba</taxon>
        <taxon>Heterolobosea</taxon>
        <taxon>Tetramitia</taxon>
        <taxon>Eutetramitia</taxon>
        <taxon>Vahlkampfiidae</taxon>
        <taxon>Naegleria</taxon>
    </lineage>
</organism>
<accession>A0AA88H0M5</accession>
<comment type="caution">
    <text evidence="3">The sequence shown here is derived from an EMBL/GenBank/DDBJ whole genome shotgun (WGS) entry which is preliminary data.</text>
</comment>
<feature type="compositionally biased region" description="Polar residues" evidence="1">
    <location>
        <begin position="1"/>
        <end position="25"/>
    </location>
</feature>
<dbReference type="PANTHER" id="PTHR34078">
    <property type="entry name" value="EXPRESSED PROTEIN"/>
    <property type="match status" value="1"/>
</dbReference>
<feature type="region of interest" description="Disordered" evidence="1">
    <location>
        <begin position="1"/>
        <end position="54"/>
    </location>
</feature>
<keyword evidence="2" id="KW-0472">Membrane</keyword>
<evidence type="ECO:0000313" key="4">
    <source>
        <dbReference type="Proteomes" id="UP000816034"/>
    </source>
</evidence>
<dbReference type="EMBL" id="PYSW02000007">
    <property type="protein sequence ID" value="KAG2389369.1"/>
    <property type="molecule type" value="Genomic_DNA"/>
</dbReference>
<keyword evidence="2" id="KW-1133">Transmembrane helix</keyword>
<protein>
    <submittedName>
        <fullName evidence="3">Uncharacterized protein</fullName>
    </submittedName>
</protein>
<feature type="transmembrane region" description="Helical" evidence="2">
    <location>
        <begin position="145"/>
        <end position="170"/>
    </location>
</feature>
<gene>
    <name evidence="3" type="ORF">C9374_013929</name>
</gene>
<name>A0AA88H0M5_NAELO</name>
<feature type="transmembrane region" description="Helical" evidence="2">
    <location>
        <begin position="114"/>
        <end position="133"/>
    </location>
</feature>
<dbReference type="GeneID" id="68106382"/>
<reference evidence="3 4" key="1">
    <citation type="journal article" date="2018" name="BMC Genomics">
        <title>The genome of Naegleria lovaniensis, the basis for a comparative approach to unravel pathogenicity factors of the human pathogenic amoeba N. fowleri.</title>
        <authorList>
            <person name="Liechti N."/>
            <person name="Schurch N."/>
            <person name="Bruggmann R."/>
            <person name="Wittwer M."/>
        </authorList>
    </citation>
    <scope>NUCLEOTIDE SEQUENCE [LARGE SCALE GENOMIC DNA]</scope>
    <source>
        <strain evidence="3 4">ATCC 30569</strain>
    </source>
</reference>
<dbReference type="RefSeq" id="XP_044553361.1">
    <property type="nucleotide sequence ID" value="XM_044689860.1"/>
</dbReference>
<proteinExistence type="predicted"/>
<keyword evidence="4" id="KW-1185">Reference proteome</keyword>
<feature type="compositionally biased region" description="Pro residues" evidence="1">
    <location>
        <begin position="26"/>
        <end position="42"/>
    </location>
</feature>